<dbReference type="Proteomes" id="UP000016511">
    <property type="component" value="Unassembled WGS sequence"/>
</dbReference>
<accession>U1Y583</accession>
<protein>
    <submittedName>
        <fullName evidence="2">Uncharacterized protein</fullName>
    </submittedName>
</protein>
<dbReference type="STRING" id="649747.HMPREF0083_04630"/>
<evidence type="ECO:0000313" key="3">
    <source>
        <dbReference type="Proteomes" id="UP000016511"/>
    </source>
</evidence>
<keyword evidence="1" id="KW-0812">Transmembrane</keyword>
<comment type="caution">
    <text evidence="2">The sequence shown here is derived from an EMBL/GenBank/DDBJ whole genome shotgun (WGS) entry which is preliminary data.</text>
</comment>
<dbReference type="PATRIC" id="fig|649747.3.peg.4171"/>
<dbReference type="GeneID" id="92841150"/>
<name>U1Y583_ANEAE</name>
<dbReference type="HOGENOM" id="CLU_1691868_0_0_9"/>
<keyword evidence="3" id="KW-1185">Reference proteome</keyword>
<evidence type="ECO:0000256" key="1">
    <source>
        <dbReference type="SAM" id="Phobius"/>
    </source>
</evidence>
<feature type="transmembrane region" description="Helical" evidence="1">
    <location>
        <begin position="105"/>
        <end position="130"/>
    </location>
</feature>
<sequence length="155" mass="16281">MMIVRINGITLAMNSTTPIYTEDAPAVSFQINTKLKRLALTLWSFSGVLLTGGHASAAGMDSVLKVWNAFSPFFGTVQGFAMVTGTIGILAGLIILGFKRHFGKMTIFTSGIIIIGTALVPAMVLLIFFLGTIMNDAIAEAISGLSATPAAGVRK</sequence>
<dbReference type="AlphaFoldDB" id="U1Y583"/>
<dbReference type="EMBL" id="AWSJ01000284">
    <property type="protein sequence ID" value="ERI07297.1"/>
    <property type="molecule type" value="Genomic_DNA"/>
</dbReference>
<reference evidence="2 3" key="1">
    <citation type="submission" date="2013-08" db="EMBL/GenBank/DDBJ databases">
        <authorList>
            <person name="Weinstock G."/>
            <person name="Sodergren E."/>
            <person name="Wylie T."/>
            <person name="Fulton L."/>
            <person name="Fulton R."/>
            <person name="Fronick C."/>
            <person name="O'Laughlin M."/>
            <person name="Godfrey J."/>
            <person name="Miner T."/>
            <person name="Herter B."/>
            <person name="Appelbaum E."/>
            <person name="Cordes M."/>
            <person name="Lek S."/>
            <person name="Wollam A."/>
            <person name="Pepin K.H."/>
            <person name="Palsikar V.B."/>
            <person name="Mitreva M."/>
            <person name="Wilson R.K."/>
        </authorList>
    </citation>
    <scope>NUCLEOTIDE SEQUENCE [LARGE SCALE GENOMIC DNA]</scope>
    <source>
        <strain evidence="2 3">ATCC 12856</strain>
    </source>
</reference>
<keyword evidence="1" id="KW-0472">Membrane</keyword>
<dbReference type="RefSeq" id="WP_021624046.1">
    <property type="nucleotide sequence ID" value="NZ_KE952892.1"/>
</dbReference>
<feature type="transmembrane region" description="Helical" evidence="1">
    <location>
        <begin position="38"/>
        <end position="57"/>
    </location>
</feature>
<feature type="transmembrane region" description="Helical" evidence="1">
    <location>
        <begin position="77"/>
        <end position="98"/>
    </location>
</feature>
<dbReference type="eggNOG" id="ENOG50341KG">
    <property type="taxonomic scope" value="Bacteria"/>
</dbReference>
<organism evidence="2 3">
    <name type="scientific">Aneurinibacillus aneurinilyticus ATCC 12856</name>
    <dbReference type="NCBI Taxonomy" id="649747"/>
    <lineage>
        <taxon>Bacteria</taxon>
        <taxon>Bacillati</taxon>
        <taxon>Bacillota</taxon>
        <taxon>Bacilli</taxon>
        <taxon>Bacillales</taxon>
        <taxon>Paenibacillaceae</taxon>
        <taxon>Aneurinibacillus group</taxon>
        <taxon>Aneurinibacillus</taxon>
    </lineage>
</organism>
<gene>
    <name evidence="2" type="ORF">HMPREF0083_04630</name>
</gene>
<keyword evidence="1" id="KW-1133">Transmembrane helix</keyword>
<evidence type="ECO:0000313" key="2">
    <source>
        <dbReference type="EMBL" id="ERI07297.1"/>
    </source>
</evidence>
<proteinExistence type="predicted"/>